<evidence type="ECO:0008006" key="3">
    <source>
        <dbReference type="Google" id="ProtNLM"/>
    </source>
</evidence>
<name>A0A2I1HM56_9GLOM</name>
<evidence type="ECO:0000313" key="2">
    <source>
        <dbReference type="Proteomes" id="UP000234323"/>
    </source>
</evidence>
<organism evidence="1 2">
    <name type="scientific">Rhizophagus irregularis</name>
    <dbReference type="NCBI Taxonomy" id="588596"/>
    <lineage>
        <taxon>Eukaryota</taxon>
        <taxon>Fungi</taxon>
        <taxon>Fungi incertae sedis</taxon>
        <taxon>Mucoromycota</taxon>
        <taxon>Glomeromycotina</taxon>
        <taxon>Glomeromycetes</taxon>
        <taxon>Glomerales</taxon>
        <taxon>Glomeraceae</taxon>
        <taxon>Rhizophagus</taxon>
    </lineage>
</organism>
<dbReference type="Proteomes" id="UP000234323">
    <property type="component" value="Unassembled WGS sequence"/>
</dbReference>
<accession>A0A2I1HM56</accession>
<evidence type="ECO:0000313" key="1">
    <source>
        <dbReference type="EMBL" id="PKY59949.1"/>
    </source>
</evidence>
<comment type="caution">
    <text evidence="1">The sequence shown here is derived from an EMBL/GenBank/DDBJ whole genome shotgun (WGS) entry which is preliminary data.</text>
</comment>
<dbReference type="AlphaFoldDB" id="A0A2I1HM56"/>
<dbReference type="VEuPathDB" id="FungiDB:RhiirA1_480380"/>
<dbReference type="VEuPathDB" id="FungiDB:FUN_012245"/>
<dbReference type="EMBL" id="LLXI01003868">
    <property type="protein sequence ID" value="PKY59949.1"/>
    <property type="molecule type" value="Genomic_DNA"/>
</dbReference>
<protein>
    <recommendedName>
        <fullName evidence="3">DUF659 domain-containing protein</fullName>
    </recommendedName>
</protein>
<proteinExistence type="predicted"/>
<dbReference type="VEuPathDB" id="FungiDB:RhiirFUN_013650"/>
<keyword evidence="2" id="KW-1185">Reference proteome</keyword>
<gene>
    <name evidence="1" type="ORF">RhiirA4_483120</name>
</gene>
<reference evidence="1 2" key="1">
    <citation type="submission" date="2015-10" db="EMBL/GenBank/DDBJ databases">
        <title>Genome analyses suggest a sexual origin of heterokaryosis in a supposedly ancient asexual fungus.</title>
        <authorList>
            <person name="Ropars J."/>
            <person name="Sedzielewska K."/>
            <person name="Noel J."/>
            <person name="Charron P."/>
            <person name="Farinelli L."/>
            <person name="Marton T."/>
            <person name="Kruger M."/>
            <person name="Pelin A."/>
            <person name="Brachmann A."/>
            <person name="Corradi N."/>
        </authorList>
    </citation>
    <scope>NUCLEOTIDE SEQUENCE [LARGE SCALE GENOMIC DNA]</scope>
    <source>
        <strain evidence="1 2">A4</strain>
    </source>
</reference>
<sequence>MIILLSGETLIWKAVDISDQRGCAIDVIPKIEEILNDLKEQSIKVTVLVSNSAAAYTLAASLKSVPDYAEYISFKTCASARRQLRFKYLQYVFLPYFAHQCNLAIGEIFKESSILKNASTNAVKLVNYFNHPNNVYFIRKLRNIQ</sequence>